<evidence type="ECO:0000259" key="4">
    <source>
        <dbReference type="PROSITE" id="PS50949"/>
    </source>
</evidence>
<keyword evidence="2" id="KW-0238">DNA-binding</keyword>
<name>A0A7X6DA15_9ENTE</name>
<organism evidence="5 6">
    <name type="scientific">Vagococcus fluvialis</name>
    <dbReference type="NCBI Taxonomy" id="2738"/>
    <lineage>
        <taxon>Bacteria</taxon>
        <taxon>Bacillati</taxon>
        <taxon>Bacillota</taxon>
        <taxon>Bacilli</taxon>
        <taxon>Lactobacillales</taxon>
        <taxon>Enterococcaceae</taxon>
        <taxon>Vagococcus</taxon>
    </lineage>
</organism>
<reference evidence="5 6" key="1">
    <citation type="submission" date="2020-03" db="EMBL/GenBank/DDBJ databases">
        <title>Bacterial samples isolated from urine from healthy bovine heifers (Gyr breed).</title>
        <authorList>
            <person name="Giannattasio-Ferraz S."/>
            <person name="Maskeri L."/>
            <person name="Penido A."/>
            <person name="Barbosa-Stancioli E.F."/>
            <person name="Putonti C."/>
        </authorList>
    </citation>
    <scope>NUCLEOTIDE SEQUENCE [LARGE SCALE GENOMIC DNA]</scope>
    <source>
        <strain evidence="5 6">UFMG-H7</strain>
    </source>
</reference>
<dbReference type="AlphaFoldDB" id="A0A7X6DA15"/>
<dbReference type="CDD" id="cd07377">
    <property type="entry name" value="WHTH_GntR"/>
    <property type="match status" value="1"/>
</dbReference>
<evidence type="ECO:0000313" key="6">
    <source>
        <dbReference type="Proteomes" id="UP000521358"/>
    </source>
</evidence>
<dbReference type="InterPro" id="IPR000524">
    <property type="entry name" value="Tscrpt_reg_HTH_GntR"/>
</dbReference>
<dbReference type="PRINTS" id="PR00035">
    <property type="entry name" value="HTHGNTR"/>
</dbReference>
<dbReference type="GO" id="GO:0003677">
    <property type="term" value="F:DNA binding"/>
    <property type="evidence" value="ECO:0007669"/>
    <property type="project" value="UniProtKB-KW"/>
</dbReference>
<dbReference type="Proteomes" id="UP000521358">
    <property type="component" value="Unassembled WGS sequence"/>
</dbReference>
<dbReference type="PANTHER" id="PTHR43537">
    <property type="entry name" value="TRANSCRIPTIONAL REGULATOR, GNTR FAMILY"/>
    <property type="match status" value="1"/>
</dbReference>
<keyword evidence="3" id="KW-0804">Transcription</keyword>
<protein>
    <submittedName>
        <fullName evidence="5">FadR family transcriptional regulator</fullName>
    </submittedName>
</protein>
<dbReference type="EMBL" id="JAAVMB010000010">
    <property type="protein sequence ID" value="NKC68238.1"/>
    <property type="molecule type" value="Genomic_DNA"/>
</dbReference>
<proteinExistence type="predicted"/>
<dbReference type="GO" id="GO:0003700">
    <property type="term" value="F:DNA-binding transcription factor activity"/>
    <property type="evidence" value="ECO:0007669"/>
    <property type="project" value="InterPro"/>
</dbReference>
<dbReference type="SUPFAM" id="SSF48008">
    <property type="entry name" value="GntR ligand-binding domain-like"/>
    <property type="match status" value="1"/>
</dbReference>
<dbReference type="InterPro" id="IPR036390">
    <property type="entry name" value="WH_DNA-bd_sf"/>
</dbReference>
<dbReference type="Gene3D" id="1.20.120.530">
    <property type="entry name" value="GntR ligand-binding domain-like"/>
    <property type="match status" value="1"/>
</dbReference>
<sequence length="238" mass="27029">MKSINIQNNTISLAEQVAIELEKLIQKNEFKKGDKLPNEFELAEILNVGRGTIREAIKILSSKNVVEIKRGKGTFVVEQTGILKDPLGLRFLQTDKLKLAHDLLEVRMMIEPEIAALAAVNGSSEDIIRLKEVESKIEKQIKNNESHEENDRTFHSIIASMSNNIVVPNLIPIIHTAVSIFIEVTENSLHQETINTHREIINALENKNSTDAKKWMIKHLEYNKIILDNLLKKNLLTD</sequence>
<evidence type="ECO:0000256" key="1">
    <source>
        <dbReference type="ARBA" id="ARBA00023015"/>
    </source>
</evidence>
<dbReference type="SUPFAM" id="SSF46785">
    <property type="entry name" value="Winged helix' DNA-binding domain"/>
    <property type="match status" value="1"/>
</dbReference>
<evidence type="ECO:0000256" key="3">
    <source>
        <dbReference type="ARBA" id="ARBA00023163"/>
    </source>
</evidence>
<dbReference type="Pfam" id="PF00392">
    <property type="entry name" value="GntR"/>
    <property type="match status" value="1"/>
</dbReference>
<feature type="domain" description="HTH gntR-type" evidence="4">
    <location>
        <begin position="11"/>
        <end position="79"/>
    </location>
</feature>
<dbReference type="SMART" id="SM00345">
    <property type="entry name" value="HTH_GNTR"/>
    <property type="match status" value="1"/>
</dbReference>
<evidence type="ECO:0000313" key="5">
    <source>
        <dbReference type="EMBL" id="NKC68238.1"/>
    </source>
</evidence>
<evidence type="ECO:0000256" key="2">
    <source>
        <dbReference type="ARBA" id="ARBA00023125"/>
    </source>
</evidence>
<dbReference type="PROSITE" id="PS50949">
    <property type="entry name" value="HTH_GNTR"/>
    <property type="match status" value="1"/>
</dbReference>
<dbReference type="InterPro" id="IPR011711">
    <property type="entry name" value="GntR_C"/>
</dbReference>
<keyword evidence="1" id="KW-0805">Transcription regulation</keyword>
<dbReference type="RefSeq" id="WP_167807502.1">
    <property type="nucleotide sequence ID" value="NZ_JAAVMB010000010.1"/>
</dbReference>
<dbReference type="SMART" id="SM00895">
    <property type="entry name" value="FCD"/>
    <property type="match status" value="1"/>
</dbReference>
<gene>
    <name evidence="5" type="ORF">HED35_09070</name>
</gene>
<dbReference type="Gene3D" id="1.10.10.10">
    <property type="entry name" value="Winged helix-like DNA-binding domain superfamily/Winged helix DNA-binding domain"/>
    <property type="match status" value="1"/>
</dbReference>
<dbReference type="PANTHER" id="PTHR43537:SF5">
    <property type="entry name" value="UXU OPERON TRANSCRIPTIONAL REGULATOR"/>
    <property type="match status" value="1"/>
</dbReference>
<dbReference type="InterPro" id="IPR036388">
    <property type="entry name" value="WH-like_DNA-bd_sf"/>
</dbReference>
<comment type="caution">
    <text evidence="5">The sequence shown here is derived from an EMBL/GenBank/DDBJ whole genome shotgun (WGS) entry which is preliminary data.</text>
</comment>
<dbReference type="Pfam" id="PF07729">
    <property type="entry name" value="FCD"/>
    <property type="match status" value="1"/>
</dbReference>
<accession>A0A7X6DA15</accession>
<dbReference type="InterPro" id="IPR008920">
    <property type="entry name" value="TF_FadR/GntR_C"/>
</dbReference>